<gene>
    <name evidence="1" type="ORF">O181_020656</name>
</gene>
<proteinExistence type="predicted"/>
<dbReference type="EMBL" id="AVOT02006178">
    <property type="protein sequence ID" value="MBW0480941.1"/>
    <property type="molecule type" value="Genomic_DNA"/>
</dbReference>
<dbReference type="AlphaFoldDB" id="A0A9Q3GV11"/>
<organism evidence="1 2">
    <name type="scientific">Austropuccinia psidii MF-1</name>
    <dbReference type="NCBI Taxonomy" id="1389203"/>
    <lineage>
        <taxon>Eukaryota</taxon>
        <taxon>Fungi</taxon>
        <taxon>Dikarya</taxon>
        <taxon>Basidiomycota</taxon>
        <taxon>Pucciniomycotina</taxon>
        <taxon>Pucciniomycetes</taxon>
        <taxon>Pucciniales</taxon>
        <taxon>Sphaerophragmiaceae</taxon>
        <taxon>Austropuccinia</taxon>
    </lineage>
</organism>
<keyword evidence="2" id="KW-1185">Reference proteome</keyword>
<evidence type="ECO:0000313" key="1">
    <source>
        <dbReference type="EMBL" id="MBW0480941.1"/>
    </source>
</evidence>
<dbReference type="Proteomes" id="UP000765509">
    <property type="component" value="Unassembled WGS sequence"/>
</dbReference>
<protein>
    <submittedName>
        <fullName evidence="1">Uncharacterized protein</fullName>
    </submittedName>
</protein>
<sequence length="143" mass="16038">MQEPQRTDSGRTEGEDSVSSVSWEIISGVVEATDSRPWIFISNFWGPFSIMDLLKVLSSLLGPISKCGHPLQSLEAPPFFYGPGLVSEVQAIWANLAPGQPLQNWVQGHFNCPHIPQAMGNKDQKWLKFKISRESSMIWKEPK</sequence>
<reference evidence="1" key="1">
    <citation type="submission" date="2021-03" db="EMBL/GenBank/DDBJ databases">
        <title>Draft genome sequence of rust myrtle Austropuccinia psidii MF-1, a brazilian biotype.</title>
        <authorList>
            <person name="Quecine M.C."/>
            <person name="Pachon D.M.R."/>
            <person name="Bonatelli M.L."/>
            <person name="Correr F.H."/>
            <person name="Franceschini L.M."/>
            <person name="Leite T.F."/>
            <person name="Margarido G.R.A."/>
            <person name="Almeida C.A."/>
            <person name="Ferrarezi J.A."/>
            <person name="Labate C.A."/>
        </authorList>
    </citation>
    <scope>NUCLEOTIDE SEQUENCE</scope>
    <source>
        <strain evidence="1">MF-1</strain>
    </source>
</reference>
<comment type="caution">
    <text evidence="1">The sequence shown here is derived from an EMBL/GenBank/DDBJ whole genome shotgun (WGS) entry which is preliminary data.</text>
</comment>
<name>A0A9Q3GV11_9BASI</name>
<evidence type="ECO:0000313" key="2">
    <source>
        <dbReference type="Proteomes" id="UP000765509"/>
    </source>
</evidence>
<accession>A0A9Q3GV11</accession>